<gene>
    <name evidence="9" type="ORF">GCM10022236_02400</name>
</gene>
<dbReference type="PROSITE" id="PS50928">
    <property type="entry name" value="ABC_TM1"/>
    <property type="match status" value="1"/>
</dbReference>
<reference evidence="10" key="1">
    <citation type="journal article" date="2019" name="Int. J. Syst. Evol. Microbiol.">
        <title>The Global Catalogue of Microorganisms (GCM) 10K type strain sequencing project: providing services to taxonomists for standard genome sequencing and annotation.</title>
        <authorList>
            <consortium name="The Broad Institute Genomics Platform"/>
            <consortium name="The Broad Institute Genome Sequencing Center for Infectious Disease"/>
            <person name="Wu L."/>
            <person name="Ma J."/>
        </authorList>
    </citation>
    <scope>NUCLEOTIDE SEQUENCE [LARGE SCALE GENOMIC DNA]</scope>
    <source>
        <strain evidence="10">JCM 16929</strain>
    </source>
</reference>
<protein>
    <submittedName>
        <fullName evidence="9">Sugar ABC transporter permease</fullName>
    </submittedName>
</protein>
<dbReference type="Pfam" id="PF00528">
    <property type="entry name" value="BPD_transp_1"/>
    <property type="match status" value="1"/>
</dbReference>
<evidence type="ECO:0000259" key="8">
    <source>
        <dbReference type="PROSITE" id="PS50928"/>
    </source>
</evidence>
<dbReference type="Proteomes" id="UP001501490">
    <property type="component" value="Unassembled WGS sequence"/>
</dbReference>
<dbReference type="RefSeq" id="WP_344801229.1">
    <property type="nucleotide sequence ID" value="NZ_BAABAB010000002.1"/>
</dbReference>
<proteinExistence type="inferred from homology"/>
<evidence type="ECO:0000256" key="3">
    <source>
        <dbReference type="ARBA" id="ARBA00022475"/>
    </source>
</evidence>
<keyword evidence="3" id="KW-1003">Cell membrane</keyword>
<comment type="similarity">
    <text evidence="7">Belongs to the binding-protein-dependent transport system permease family.</text>
</comment>
<dbReference type="CDD" id="cd06261">
    <property type="entry name" value="TM_PBP2"/>
    <property type="match status" value="1"/>
</dbReference>
<comment type="subcellular location">
    <subcellularLocation>
        <location evidence="1 7">Cell membrane</location>
        <topology evidence="1 7">Multi-pass membrane protein</topology>
    </subcellularLocation>
</comment>
<keyword evidence="10" id="KW-1185">Reference proteome</keyword>
<organism evidence="9 10">
    <name type="scientific">Microlunatus ginsengisoli</name>
    <dbReference type="NCBI Taxonomy" id="363863"/>
    <lineage>
        <taxon>Bacteria</taxon>
        <taxon>Bacillati</taxon>
        <taxon>Actinomycetota</taxon>
        <taxon>Actinomycetes</taxon>
        <taxon>Propionibacteriales</taxon>
        <taxon>Propionibacteriaceae</taxon>
        <taxon>Microlunatus</taxon>
    </lineage>
</organism>
<sequence>MTSESVEMPMGTITGAGQQQINMKKSKPGSGRSELGMALLFIAPATIGFLVFYLYPTIRGFYFSLTRYNLLGSPHFIGFDNYVKIVHDKLFWNAIVVTIEYVFLNIVFQTIIAIGLAVLMQRLIKSTIIRGTILLPFMISNVIAAMVWFWLLDYQIGLVNAFIDWIGLDKIPFFGGEHWAIPTIAAVNIWRHMGYTALLVFAGLQTIPTYVYEAASIDGSTEWRSFWRITLPLLRPILALVLVITVTGSFQVFDTVAVTTKGGPVNASRVMQYYIYQKGFAEGQFGYASALSVILFIILITVALVQLKLLNANESDLA</sequence>
<dbReference type="PANTHER" id="PTHR30193">
    <property type="entry name" value="ABC TRANSPORTER PERMEASE PROTEIN"/>
    <property type="match status" value="1"/>
</dbReference>
<dbReference type="InterPro" id="IPR035906">
    <property type="entry name" value="MetI-like_sf"/>
</dbReference>
<dbReference type="SUPFAM" id="SSF161098">
    <property type="entry name" value="MetI-like"/>
    <property type="match status" value="1"/>
</dbReference>
<feature type="transmembrane region" description="Helical" evidence="7">
    <location>
        <begin position="90"/>
        <end position="119"/>
    </location>
</feature>
<feature type="transmembrane region" description="Helical" evidence="7">
    <location>
        <begin position="285"/>
        <end position="305"/>
    </location>
</feature>
<feature type="transmembrane region" description="Helical" evidence="7">
    <location>
        <begin position="35"/>
        <end position="55"/>
    </location>
</feature>
<dbReference type="EMBL" id="BAABAB010000002">
    <property type="protein sequence ID" value="GAA3604160.1"/>
    <property type="molecule type" value="Genomic_DNA"/>
</dbReference>
<keyword evidence="2 7" id="KW-0813">Transport</keyword>
<evidence type="ECO:0000256" key="7">
    <source>
        <dbReference type="RuleBase" id="RU363032"/>
    </source>
</evidence>
<evidence type="ECO:0000256" key="6">
    <source>
        <dbReference type="ARBA" id="ARBA00023136"/>
    </source>
</evidence>
<keyword evidence="6 7" id="KW-0472">Membrane</keyword>
<dbReference type="InterPro" id="IPR000515">
    <property type="entry name" value="MetI-like"/>
</dbReference>
<keyword evidence="5 7" id="KW-1133">Transmembrane helix</keyword>
<dbReference type="PANTHER" id="PTHR30193:SF41">
    <property type="entry name" value="DIACETYLCHITOBIOSE UPTAKE SYSTEM PERMEASE PROTEIN NGCF"/>
    <property type="match status" value="1"/>
</dbReference>
<feature type="domain" description="ABC transmembrane type-1" evidence="8">
    <location>
        <begin position="95"/>
        <end position="306"/>
    </location>
</feature>
<feature type="transmembrane region" description="Helical" evidence="7">
    <location>
        <begin position="193"/>
        <end position="212"/>
    </location>
</feature>
<feature type="transmembrane region" description="Helical" evidence="7">
    <location>
        <begin position="131"/>
        <end position="151"/>
    </location>
</feature>
<evidence type="ECO:0000256" key="2">
    <source>
        <dbReference type="ARBA" id="ARBA00022448"/>
    </source>
</evidence>
<name>A0ABP6ZBD5_9ACTN</name>
<evidence type="ECO:0000313" key="9">
    <source>
        <dbReference type="EMBL" id="GAA3604160.1"/>
    </source>
</evidence>
<dbReference type="Gene3D" id="1.10.3720.10">
    <property type="entry name" value="MetI-like"/>
    <property type="match status" value="1"/>
</dbReference>
<dbReference type="InterPro" id="IPR051393">
    <property type="entry name" value="ABC_transporter_permease"/>
</dbReference>
<evidence type="ECO:0000256" key="4">
    <source>
        <dbReference type="ARBA" id="ARBA00022692"/>
    </source>
</evidence>
<accession>A0ABP6ZBD5</accession>
<keyword evidence="4 7" id="KW-0812">Transmembrane</keyword>
<feature type="transmembrane region" description="Helical" evidence="7">
    <location>
        <begin position="233"/>
        <end position="253"/>
    </location>
</feature>
<evidence type="ECO:0000256" key="1">
    <source>
        <dbReference type="ARBA" id="ARBA00004651"/>
    </source>
</evidence>
<evidence type="ECO:0000313" key="10">
    <source>
        <dbReference type="Proteomes" id="UP001501490"/>
    </source>
</evidence>
<evidence type="ECO:0000256" key="5">
    <source>
        <dbReference type="ARBA" id="ARBA00022989"/>
    </source>
</evidence>
<comment type="caution">
    <text evidence="9">The sequence shown here is derived from an EMBL/GenBank/DDBJ whole genome shotgun (WGS) entry which is preliminary data.</text>
</comment>